<comment type="caution">
    <text evidence="2">The sequence shown here is derived from an EMBL/GenBank/DDBJ whole genome shotgun (WGS) entry which is preliminary data.</text>
</comment>
<dbReference type="AlphaFoldDB" id="A0A834UBV6"/>
<accession>A0A834UBV6</accession>
<feature type="compositionally biased region" description="Basic and acidic residues" evidence="1">
    <location>
        <begin position="1"/>
        <end position="11"/>
    </location>
</feature>
<evidence type="ECO:0000256" key="1">
    <source>
        <dbReference type="SAM" id="MobiDB-lite"/>
    </source>
</evidence>
<evidence type="ECO:0000313" key="2">
    <source>
        <dbReference type="EMBL" id="KAF7429676.1"/>
    </source>
</evidence>
<dbReference type="Proteomes" id="UP000600918">
    <property type="component" value="Unassembled WGS sequence"/>
</dbReference>
<protein>
    <submittedName>
        <fullName evidence="2">Uncharacterized protein</fullName>
    </submittedName>
</protein>
<evidence type="ECO:0000313" key="3">
    <source>
        <dbReference type="Proteomes" id="UP000600918"/>
    </source>
</evidence>
<name>A0A834UBV6_VESPE</name>
<organism evidence="2 3">
    <name type="scientific">Vespula pensylvanica</name>
    <name type="common">Western yellow jacket</name>
    <name type="synonym">Wasp</name>
    <dbReference type="NCBI Taxonomy" id="30213"/>
    <lineage>
        <taxon>Eukaryota</taxon>
        <taxon>Metazoa</taxon>
        <taxon>Ecdysozoa</taxon>
        <taxon>Arthropoda</taxon>
        <taxon>Hexapoda</taxon>
        <taxon>Insecta</taxon>
        <taxon>Pterygota</taxon>
        <taxon>Neoptera</taxon>
        <taxon>Endopterygota</taxon>
        <taxon>Hymenoptera</taxon>
        <taxon>Apocrita</taxon>
        <taxon>Aculeata</taxon>
        <taxon>Vespoidea</taxon>
        <taxon>Vespidae</taxon>
        <taxon>Vespinae</taxon>
        <taxon>Vespula</taxon>
    </lineage>
</organism>
<proteinExistence type="predicted"/>
<keyword evidence="3" id="KW-1185">Reference proteome</keyword>
<reference evidence="2" key="1">
    <citation type="journal article" date="2020" name="G3 (Bethesda)">
        <title>High-Quality Assemblies for Three Invasive Social Wasps from the &lt;i&gt;Vespula&lt;/i&gt; Genus.</title>
        <authorList>
            <person name="Harrop T.W.R."/>
            <person name="Guhlin J."/>
            <person name="McLaughlin G.M."/>
            <person name="Permina E."/>
            <person name="Stockwell P."/>
            <person name="Gilligan J."/>
            <person name="Le Lec M.F."/>
            <person name="Gruber M.A.M."/>
            <person name="Quinn O."/>
            <person name="Lovegrove M."/>
            <person name="Duncan E.J."/>
            <person name="Remnant E.J."/>
            <person name="Van Eeckhoven J."/>
            <person name="Graham B."/>
            <person name="Knapp R.A."/>
            <person name="Langford K.W."/>
            <person name="Kronenberg Z."/>
            <person name="Press M.O."/>
            <person name="Eacker S.M."/>
            <person name="Wilson-Rankin E.E."/>
            <person name="Purcell J."/>
            <person name="Lester P.J."/>
            <person name="Dearden P.K."/>
        </authorList>
    </citation>
    <scope>NUCLEOTIDE SEQUENCE</scope>
    <source>
        <strain evidence="2">Volc-1</strain>
    </source>
</reference>
<sequence length="78" mass="8605">MFTRQETRDSNGGRTPTTVLLNGTKGSKATDFQKRVLVIKLGLNPRDWLELSYGGGRERVSVRPDAGLAKSRIGGETW</sequence>
<dbReference type="EMBL" id="JACSDY010000004">
    <property type="protein sequence ID" value="KAF7429676.1"/>
    <property type="molecule type" value="Genomic_DNA"/>
</dbReference>
<gene>
    <name evidence="2" type="ORF">H0235_006074</name>
</gene>
<feature type="region of interest" description="Disordered" evidence="1">
    <location>
        <begin position="1"/>
        <end position="24"/>
    </location>
</feature>
<feature type="compositionally biased region" description="Polar residues" evidence="1">
    <location>
        <begin position="12"/>
        <end position="24"/>
    </location>
</feature>